<protein>
    <submittedName>
        <fullName evidence="1">Uncharacterized protein</fullName>
    </submittedName>
</protein>
<name>X1Q537_9ZZZZ</name>
<gene>
    <name evidence="1" type="ORF">S12H4_10474</name>
</gene>
<dbReference type="EMBL" id="BARW01004486">
    <property type="protein sequence ID" value="GAI63612.1"/>
    <property type="molecule type" value="Genomic_DNA"/>
</dbReference>
<dbReference type="AlphaFoldDB" id="X1Q537"/>
<feature type="non-terminal residue" evidence="1">
    <location>
        <position position="1"/>
    </location>
</feature>
<comment type="caution">
    <text evidence="1">The sequence shown here is derived from an EMBL/GenBank/DDBJ whole genome shotgun (WGS) entry which is preliminary data.</text>
</comment>
<proteinExistence type="predicted"/>
<reference evidence="1" key="1">
    <citation type="journal article" date="2014" name="Front. Microbiol.">
        <title>High frequency of phylogenetically diverse reductive dehalogenase-homologous genes in deep subseafloor sedimentary metagenomes.</title>
        <authorList>
            <person name="Kawai M."/>
            <person name="Futagami T."/>
            <person name="Toyoda A."/>
            <person name="Takaki Y."/>
            <person name="Nishi S."/>
            <person name="Hori S."/>
            <person name="Arai W."/>
            <person name="Tsubouchi T."/>
            <person name="Morono Y."/>
            <person name="Uchiyama I."/>
            <person name="Ito T."/>
            <person name="Fujiyama A."/>
            <person name="Inagaki F."/>
            <person name="Takami H."/>
        </authorList>
    </citation>
    <scope>NUCLEOTIDE SEQUENCE</scope>
    <source>
        <strain evidence="1">Expedition CK06-06</strain>
    </source>
</reference>
<organism evidence="1">
    <name type="scientific">marine sediment metagenome</name>
    <dbReference type="NCBI Taxonomy" id="412755"/>
    <lineage>
        <taxon>unclassified sequences</taxon>
        <taxon>metagenomes</taxon>
        <taxon>ecological metagenomes</taxon>
    </lineage>
</organism>
<sequence length="42" mass="4486">AIEPLVAISNDRLSSSGTIKVNSPISRYTSEIFLAAFFGLIS</sequence>
<evidence type="ECO:0000313" key="1">
    <source>
        <dbReference type="EMBL" id="GAI63612.1"/>
    </source>
</evidence>
<accession>X1Q537</accession>